<keyword evidence="5" id="KW-1185">Reference proteome</keyword>
<dbReference type="CDD" id="cd01949">
    <property type="entry name" value="GGDEF"/>
    <property type="match status" value="1"/>
</dbReference>
<feature type="domain" description="GGDEF" evidence="3">
    <location>
        <begin position="360"/>
        <end position="494"/>
    </location>
</feature>
<evidence type="ECO:0000259" key="3">
    <source>
        <dbReference type="PROSITE" id="PS50887"/>
    </source>
</evidence>
<gene>
    <name evidence="4" type="ORF">H7K45_18420</name>
</gene>
<dbReference type="InterPro" id="IPR043128">
    <property type="entry name" value="Rev_trsase/Diguanyl_cyclase"/>
</dbReference>
<dbReference type="Gene3D" id="3.20.20.450">
    <property type="entry name" value="EAL domain"/>
    <property type="match status" value="1"/>
</dbReference>
<dbReference type="RefSeq" id="WP_263997358.1">
    <property type="nucleotide sequence ID" value="NZ_JACKVK010000009.1"/>
</dbReference>
<dbReference type="FunFam" id="3.30.70.270:FF:000001">
    <property type="entry name" value="Diguanylate cyclase domain protein"/>
    <property type="match status" value="1"/>
</dbReference>
<dbReference type="PROSITE" id="PS50883">
    <property type="entry name" value="EAL"/>
    <property type="match status" value="1"/>
</dbReference>
<dbReference type="PANTHER" id="PTHR44757:SF2">
    <property type="entry name" value="BIOFILM ARCHITECTURE MAINTENANCE PROTEIN MBAA"/>
    <property type="match status" value="1"/>
</dbReference>
<sequence>MTTRSKRTAICSATVALVIFFVCLQFAELEPRATTFVTQIGELVAASFALACTVLAVRRTSARQRLAWLSMAVGCLGWVLGTLYWAYFGLVEQQMPHYGSIADFGFLALPVGAWLAAVFVPTSRHGRIGLRILLDGVIAGTSLFVVLWVVVLSELLTAGGVTGAAFALSIAYPVADTAVVTMALLLLARARPGRRLVMSLVAAAFVVIGTTDTAFIFVSAGALSFSNVIVVGWATGMYLIGVAALCTPATPPPPVEPLRHTPPARSLWLPYLPVPFAFAVAIADTHLWSSDPVLTPVFGAGAVLACAALVRQFLLLAENRRLLTAVAEMALLDPLTELANRTLFNDRLAHSIDLRGRTGAAVGVLVADLDDFKLVNDSLGHSAGDELLRSVGRRIQSVVRPGDTVARLGGDEFAILVEDAPAVADQIAERIVQSMNEPFVIDGREVDVRVSVGLATATAETNVGAEELFKRADLAMYSAKRAHAGTRSFTPDMRQDATELDLPSHRQRTGRHHGVARIEFVADLRRAVEEGELSLVYQPKVDLATWSAVGVEALIRWPHPRFGLLEPADFLQLVRENGLMEPLTDFVLDRALTDAAGWCEAGMAMPVSVNVSAPSLDDEDLPARVLAALAGRGLSPRMLTVEITEDVLVSSVSRARTVLDHMRDAGVRVAIDDFGSGYAAMTYLHELQVDELKLDRQFVKPILHDERAASIVLSVVHLANEFGLECVAEGVEDRATAERLKTYGCGIAQGHFFSRPVTAQAIKLGRGPVAPADVVATTTATRPSWA</sequence>
<reference evidence="4" key="2">
    <citation type="journal article" date="2022" name="BMC Genomics">
        <title>Comparative genome analysis of mycobacteria focusing on tRNA and non-coding RNA.</title>
        <authorList>
            <person name="Behra P.R.K."/>
            <person name="Pettersson B.M.F."/>
            <person name="Ramesh M."/>
            <person name="Das S."/>
            <person name="Dasgupta S."/>
            <person name="Kirsebom L.A."/>
        </authorList>
    </citation>
    <scope>NUCLEOTIDE SEQUENCE</scope>
    <source>
        <strain evidence="4">DSM 44838</strain>
    </source>
</reference>
<feature type="transmembrane region" description="Helical" evidence="1">
    <location>
        <begin position="66"/>
        <end position="88"/>
    </location>
</feature>
<feature type="transmembrane region" description="Helical" evidence="1">
    <location>
        <begin position="268"/>
        <end position="288"/>
    </location>
</feature>
<dbReference type="Pfam" id="PF00563">
    <property type="entry name" value="EAL"/>
    <property type="match status" value="1"/>
</dbReference>
<evidence type="ECO:0000256" key="1">
    <source>
        <dbReference type="SAM" id="Phobius"/>
    </source>
</evidence>
<dbReference type="CDD" id="cd01948">
    <property type="entry name" value="EAL"/>
    <property type="match status" value="1"/>
</dbReference>
<dbReference type="Pfam" id="PF00990">
    <property type="entry name" value="GGDEF"/>
    <property type="match status" value="1"/>
</dbReference>
<dbReference type="NCBIfam" id="TIGR00254">
    <property type="entry name" value="GGDEF"/>
    <property type="match status" value="1"/>
</dbReference>
<dbReference type="EMBL" id="JACKVK010000009">
    <property type="protein sequence ID" value="MCV7422525.1"/>
    <property type="molecule type" value="Genomic_DNA"/>
</dbReference>
<feature type="transmembrane region" description="Helical" evidence="1">
    <location>
        <begin position="164"/>
        <end position="188"/>
    </location>
</feature>
<dbReference type="SUPFAM" id="SSF55073">
    <property type="entry name" value="Nucleotide cyclase"/>
    <property type="match status" value="1"/>
</dbReference>
<evidence type="ECO:0000313" key="4">
    <source>
        <dbReference type="EMBL" id="MCV7422525.1"/>
    </source>
</evidence>
<evidence type="ECO:0000259" key="2">
    <source>
        <dbReference type="PROSITE" id="PS50883"/>
    </source>
</evidence>
<dbReference type="PANTHER" id="PTHR44757">
    <property type="entry name" value="DIGUANYLATE CYCLASE DGCP"/>
    <property type="match status" value="1"/>
</dbReference>
<dbReference type="SMART" id="SM00267">
    <property type="entry name" value="GGDEF"/>
    <property type="match status" value="1"/>
</dbReference>
<name>A0A9X3BUQ8_9MYCO</name>
<dbReference type="Proteomes" id="UP001141629">
    <property type="component" value="Unassembled WGS sequence"/>
</dbReference>
<proteinExistence type="predicted"/>
<reference evidence="4" key="1">
    <citation type="submission" date="2020-07" db="EMBL/GenBank/DDBJ databases">
        <authorList>
            <person name="Pettersson B.M.F."/>
            <person name="Behra P.R.K."/>
            <person name="Ramesh M."/>
            <person name="Das S."/>
            <person name="Dasgupta S."/>
            <person name="Kirsebom L.A."/>
        </authorList>
    </citation>
    <scope>NUCLEOTIDE SEQUENCE</scope>
    <source>
        <strain evidence="4">DSM 44838</strain>
    </source>
</reference>
<dbReference type="SMART" id="SM00052">
    <property type="entry name" value="EAL"/>
    <property type="match status" value="1"/>
</dbReference>
<feature type="transmembrane region" description="Helical" evidence="1">
    <location>
        <begin position="100"/>
        <end position="120"/>
    </location>
</feature>
<feature type="transmembrane region" description="Helical" evidence="1">
    <location>
        <begin position="294"/>
        <end position="314"/>
    </location>
</feature>
<feature type="transmembrane region" description="Helical" evidence="1">
    <location>
        <begin position="228"/>
        <end position="247"/>
    </location>
</feature>
<keyword evidence="1" id="KW-0812">Transmembrane</keyword>
<accession>A0A9X3BUQ8</accession>
<dbReference type="InterPro" id="IPR035919">
    <property type="entry name" value="EAL_sf"/>
</dbReference>
<dbReference type="Gene3D" id="3.30.70.270">
    <property type="match status" value="1"/>
</dbReference>
<dbReference type="AlphaFoldDB" id="A0A9X3BUQ8"/>
<keyword evidence="1" id="KW-1133">Transmembrane helix</keyword>
<dbReference type="InterPro" id="IPR029787">
    <property type="entry name" value="Nucleotide_cyclase"/>
</dbReference>
<evidence type="ECO:0000313" key="5">
    <source>
        <dbReference type="Proteomes" id="UP001141629"/>
    </source>
</evidence>
<feature type="transmembrane region" description="Helical" evidence="1">
    <location>
        <begin position="132"/>
        <end position="152"/>
    </location>
</feature>
<feature type="domain" description="EAL" evidence="2">
    <location>
        <begin position="517"/>
        <end position="770"/>
    </location>
</feature>
<comment type="caution">
    <text evidence="4">The sequence shown here is derived from an EMBL/GenBank/DDBJ whole genome shotgun (WGS) entry which is preliminary data.</text>
</comment>
<dbReference type="SUPFAM" id="SSF141868">
    <property type="entry name" value="EAL domain-like"/>
    <property type="match status" value="1"/>
</dbReference>
<protein>
    <submittedName>
        <fullName evidence="4">Bifunctional diguanylate cyclase/phosphodiesterase</fullName>
    </submittedName>
</protein>
<feature type="transmembrane region" description="Helical" evidence="1">
    <location>
        <begin position="39"/>
        <end position="57"/>
    </location>
</feature>
<organism evidence="4 5">
    <name type="scientific">Mycobacterium yunnanensis</name>
    <dbReference type="NCBI Taxonomy" id="368477"/>
    <lineage>
        <taxon>Bacteria</taxon>
        <taxon>Bacillati</taxon>
        <taxon>Actinomycetota</taxon>
        <taxon>Actinomycetes</taxon>
        <taxon>Mycobacteriales</taxon>
        <taxon>Mycobacteriaceae</taxon>
        <taxon>Mycobacterium</taxon>
    </lineage>
</organism>
<keyword evidence="1" id="KW-0472">Membrane</keyword>
<dbReference type="InterPro" id="IPR052155">
    <property type="entry name" value="Biofilm_reg_signaling"/>
</dbReference>
<dbReference type="PROSITE" id="PS50887">
    <property type="entry name" value="GGDEF"/>
    <property type="match status" value="1"/>
</dbReference>
<feature type="transmembrane region" description="Helical" evidence="1">
    <location>
        <begin position="200"/>
        <end position="222"/>
    </location>
</feature>
<dbReference type="InterPro" id="IPR001633">
    <property type="entry name" value="EAL_dom"/>
</dbReference>
<dbReference type="InterPro" id="IPR000160">
    <property type="entry name" value="GGDEF_dom"/>
</dbReference>